<dbReference type="AlphaFoldDB" id="X1LG53"/>
<accession>X1LG53</accession>
<sequence>GLNIMGNVGIGTTDPQGYKLYVAGDILSSTGKFYNVDKNDYIEIRASDESIRFFTQDAEKLTILNSGNVGIGTNVPEAKLHIAGAGNGIMFPDGTLQTTAPRAPTITVINATANTEYTLNHTGYVKIECFYTGYYHGKSNITIDFQVDDVSIKKITQSSIDYRNWPSLSAVYYGQKSGNFKFELQKGITAQKALQFVITEY</sequence>
<organism evidence="1">
    <name type="scientific">marine sediment metagenome</name>
    <dbReference type="NCBI Taxonomy" id="412755"/>
    <lineage>
        <taxon>unclassified sequences</taxon>
        <taxon>metagenomes</taxon>
        <taxon>ecological metagenomes</taxon>
    </lineage>
</organism>
<name>X1LG53_9ZZZZ</name>
<proteinExistence type="predicted"/>
<reference evidence="1" key="1">
    <citation type="journal article" date="2014" name="Front. Microbiol.">
        <title>High frequency of phylogenetically diverse reductive dehalogenase-homologous genes in deep subseafloor sedimentary metagenomes.</title>
        <authorList>
            <person name="Kawai M."/>
            <person name="Futagami T."/>
            <person name="Toyoda A."/>
            <person name="Takaki Y."/>
            <person name="Nishi S."/>
            <person name="Hori S."/>
            <person name="Arai W."/>
            <person name="Tsubouchi T."/>
            <person name="Morono Y."/>
            <person name="Uchiyama I."/>
            <person name="Ito T."/>
            <person name="Fujiyama A."/>
            <person name="Inagaki F."/>
            <person name="Takami H."/>
        </authorList>
    </citation>
    <scope>NUCLEOTIDE SEQUENCE</scope>
    <source>
        <strain evidence="1">Expedition CK06-06</strain>
    </source>
</reference>
<comment type="caution">
    <text evidence="1">The sequence shown here is derived from an EMBL/GenBank/DDBJ whole genome shotgun (WGS) entry which is preliminary data.</text>
</comment>
<feature type="non-terminal residue" evidence="1">
    <location>
        <position position="1"/>
    </location>
</feature>
<protein>
    <submittedName>
        <fullName evidence="1">Uncharacterized protein</fullName>
    </submittedName>
</protein>
<evidence type="ECO:0000313" key="1">
    <source>
        <dbReference type="EMBL" id="GAI04836.1"/>
    </source>
</evidence>
<gene>
    <name evidence="1" type="ORF">S06H3_21328</name>
</gene>
<dbReference type="EMBL" id="BARV01011187">
    <property type="protein sequence ID" value="GAI04836.1"/>
    <property type="molecule type" value="Genomic_DNA"/>
</dbReference>